<protein>
    <submittedName>
        <fullName evidence="8">Choline dehydrogenase</fullName>
    </submittedName>
</protein>
<dbReference type="Pfam" id="PF05199">
    <property type="entry name" value="GMC_oxred_C"/>
    <property type="match status" value="1"/>
</dbReference>
<keyword evidence="3" id="KW-0285">Flavoprotein</keyword>
<dbReference type="STRING" id="48467.SAMN02745166_03763"/>
<dbReference type="RefSeq" id="WP_078814924.1">
    <property type="nucleotide sequence ID" value="NZ_FUYE01000014.1"/>
</dbReference>
<dbReference type="GO" id="GO:0050660">
    <property type="term" value="F:flavin adenine dinucleotide binding"/>
    <property type="evidence" value="ECO:0007669"/>
    <property type="project" value="InterPro"/>
</dbReference>
<gene>
    <name evidence="8" type="ORF">SAMN02745166_03763</name>
</gene>
<evidence type="ECO:0000256" key="1">
    <source>
        <dbReference type="ARBA" id="ARBA00001974"/>
    </source>
</evidence>
<keyword evidence="9" id="KW-1185">Reference proteome</keyword>
<evidence type="ECO:0000256" key="4">
    <source>
        <dbReference type="ARBA" id="ARBA00022827"/>
    </source>
</evidence>
<evidence type="ECO:0000259" key="7">
    <source>
        <dbReference type="Pfam" id="PF05199"/>
    </source>
</evidence>
<evidence type="ECO:0000313" key="9">
    <source>
        <dbReference type="Proteomes" id="UP000190774"/>
    </source>
</evidence>
<dbReference type="Proteomes" id="UP000190774">
    <property type="component" value="Unassembled WGS sequence"/>
</dbReference>
<dbReference type="InterPro" id="IPR051473">
    <property type="entry name" value="P2Ox-like"/>
</dbReference>
<evidence type="ECO:0000313" key="8">
    <source>
        <dbReference type="EMBL" id="SKB03092.1"/>
    </source>
</evidence>
<reference evidence="9" key="1">
    <citation type="submission" date="2017-02" db="EMBL/GenBank/DDBJ databases">
        <authorList>
            <person name="Varghese N."/>
            <person name="Submissions S."/>
        </authorList>
    </citation>
    <scope>NUCLEOTIDE SEQUENCE [LARGE SCALE GENOMIC DNA]</scope>
    <source>
        <strain evidence="9">ATCC 700200</strain>
    </source>
</reference>
<name>A0A1T4YMU8_9BACT</name>
<dbReference type="GO" id="GO:0016614">
    <property type="term" value="F:oxidoreductase activity, acting on CH-OH group of donors"/>
    <property type="evidence" value="ECO:0007669"/>
    <property type="project" value="InterPro"/>
</dbReference>
<dbReference type="AlphaFoldDB" id="A0A1T4YMU8"/>
<dbReference type="EMBL" id="FUYE01000014">
    <property type="protein sequence ID" value="SKB03092.1"/>
    <property type="molecule type" value="Genomic_DNA"/>
</dbReference>
<dbReference type="SUPFAM" id="SSF51905">
    <property type="entry name" value="FAD/NAD(P)-binding domain"/>
    <property type="match status" value="1"/>
</dbReference>
<dbReference type="Gene3D" id="3.50.50.60">
    <property type="entry name" value="FAD/NAD(P)-binding domain"/>
    <property type="match status" value="2"/>
</dbReference>
<dbReference type="InterPro" id="IPR000172">
    <property type="entry name" value="GMC_OxRdtase_N"/>
</dbReference>
<comment type="similarity">
    <text evidence="2">Belongs to the GMC oxidoreductase family.</text>
</comment>
<keyword evidence="5" id="KW-0560">Oxidoreductase</keyword>
<accession>A0A1T4YMU8</accession>
<evidence type="ECO:0000256" key="5">
    <source>
        <dbReference type="ARBA" id="ARBA00023002"/>
    </source>
</evidence>
<dbReference type="OrthoDB" id="9787779at2"/>
<dbReference type="PANTHER" id="PTHR42784">
    <property type="entry name" value="PYRANOSE 2-OXIDASE"/>
    <property type="match status" value="1"/>
</dbReference>
<keyword evidence="4" id="KW-0274">FAD</keyword>
<dbReference type="SUPFAM" id="SSF54373">
    <property type="entry name" value="FAD-linked reductases, C-terminal domain"/>
    <property type="match status" value="1"/>
</dbReference>
<organism evidence="8 9">
    <name type="scientific">Prosthecobacter debontii</name>
    <dbReference type="NCBI Taxonomy" id="48467"/>
    <lineage>
        <taxon>Bacteria</taxon>
        <taxon>Pseudomonadati</taxon>
        <taxon>Verrucomicrobiota</taxon>
        <taxon>Verrucomicrobiia</taxon>
        <taxon>Verrucomicrobiales</taxon>
        <taxon>Verrucomicrobiaceae</taxon>
        <taxon>Prosthecobacter</taxon>
    </lineage>
</organism>
<sequence length="603" mass="66139">MPVITPDQAQSSYDVIIVGSGAGGGQTAYTLTMEGVKVLVLEAGRSFNVQTETAMFQLPSHAPLRGEKTPDKQYGFHDCSINSGWEIPGEPYSNAGQAETEQFRWWRQRMMGGRTNHWGRISLRNGPYDFKPRSLYGAGFDWPISYDDIAPYYDKVEMLVGVFGENEGLENSPDSSPGVLLPAPKLRVGELYAQKHAPKVGMRVAHIHRAVLSVPQDAQNIPPKLHPGNLKAQKILADSMRTRAPCFWATDCHRGCAIRANYDSQSVHLRPALETGNLDIIPNAMAREVTVNPEGKATGITYIDKTTGKENHVQGRAVVLAASSQESVRLLLNSKSALFPDGLANSSGKVGKYITDSVSSSFSAHIPAFEGMPLHNEDGAGGPHAYVPWTQHALNRKGELGFPGGYHLEFTSGRQMPSMTVANGVDQLAGRKGVSYGKQFKEDARRYYGCRLGFGAQGTMLPNDHSFCEIDPDLKDQWGIPVLRFHWKWSDFELNQVKHQQQRIGELLEALGGKFSRPPETDPLKAIRPGGSVIHEVGGAIMGSDPQTSVTNAWSQTWDVKNLFLADGAPFASTADKNPTLTIMALAWRMADHLMDEMKKGNL</sequence>
<evidence type="ECO:0000256" key="2">
    <source>
        <dbReference type="ARBA" id="ARBA00010790"/>
    </source>
</evidence>
<evidence type="ECO:0000256" key="3">
    <source>
        <dbReference type="ARBA" id="ARBA00022630"/>
    </source>
</evidence>
<dbReference type="InterPro" id="IPR007867">
    <property type="entry name" value="GMC_OxRtase_C"/>
</dbReference>
<feature type="domain" description="Glucose-methanol-choline oxidoreductase N-terminal" evidence="6">
    <location>
        <begin position="251"/>
        <end position="334"/>
    </location>
</feature>
<proteinExistence type="inferred from homology"/>
<dbReference type="Pfam" id="PF00732">
    <property type="entry name" value="GMC_oxred_N"/>
    <property type="match status" value="1"/>
</dbReference>
<feature type="domain" description="Glucose-methanol-choline oxidoreductase C-terminal" evidence="7">
    <location>
        <begin position="469"/>
        <end position="587"/>
    </location>
</feature>
<comment type="cofactor">
    <cofactor evidence="1">
        <name>FAD</name>
        <dbReference type="ChEBI" id="CHEBI:57692"/>
    </cofactor>
</comment>
<dbReference type="InterPro" id="IPR036188">
    <property type="entry name" value="FAD/NAD-bd_sf"/>
</dbReference>
<dbReference type="PANTHER" id="PTHR42784:SF1">
    <property type="entry name" value="PYRANOSE 2-OXIDASE"/>
    <property type="match status" value="1"/>
</dbReference>
<evidence type="ECO:0000259" key="6">
    <source>
        <dbReference type="Pfam" id="PF00732"/>
    </source>
</evidence>